<evidence type="ECO:0000313" key="1">
    <source>
        <dbReference type="EMBL" id="MBB5115563.1"/>
    </source>
</evidence>
<gene>
    <name evidence="1" type="ORF">FHU28_005402</name>
</gene>
<reference evidence="1 2" key="1">
    <citation type="submission" date="2020-08" db="EMBL/GenBank/DDBJ databases">
        <title>Sequencing the genomes of 1000 actinobacteria strains.</title>
        <authorList>
            <person name="Klenk H.-P."/>
        </authorList>
    </citation>
    <scope>NUCLEOTIDE SEQUENCE [LARGE SCALE GENOMIC DNA]</scope>
    <source>
        <strain evidence="1 2">DSM 43036</strain>
    </source>
</reference>
<comment type="caution">
    <text evidence="1">The sequence shown here is derived from an EMBL/GenBank/DDBJ whole genome shotgun (WGS) entry which is preliminary data.</text>
</comment>
<organism evidence="1 2">
    <name type="scientific">Micromonospora echinospora</name>
    <name type="common">Micromonospora purpurea</name>
    <dbReference type="NCBI Taxonomy" id="1877"/>
    <lineage>
        <taxon>Bacteria</taxon>
        <taxon>Bacillati</taxon>
        <taxon>Actinomycetota</taxon>
        <taxon>Actinomycetes</taxon>
        <taxon>Micromonosporales</taxon>
        <taxon>Micromonosporaceae</taxon>
        <taxon>Micromonospora</taxon>
    </lineage>
</organism>
<sequence>MADNVGYAVTDEDVERARRRLAQQPPITDEQHDRNMEWLRQFGGDGAAGA</sequence>
<name>A0ABR6MJN3_MICEC</name>
<dbReference type="Proteomes" id="UP000618986">
    <property type="component" value="Unassembled WGS sequence"/>
</dbReference>
<keyword evidence="2" id="KW-1185">Reference proteome</keyword>
<dbReference type="GeneID" id="300295920"/>
<accession>A0ABR6MJN3</accession>
<protein>
    <submittedName>
        <fullName evidence="1">Uncharacterized protein</fullName>
    </submittedName>
</protein>
<dbReference type="RefSeq" id="WP_184687301.1">
    <property type="nucleotide sequence ID" value="NZ_JACHJC010000001.1"/>
</dbReference>
<evidence type="ECO:0000313" key="2">
    <source>
        <dbReference type="Proteomes" id="UP000618986"/>
    </source>
</evidence>
<dbReference type="EMBL" id="JACHJC010000001">
    <property type="protein sequence ID" value="MBB5115563.1"/>
    <property type="molecule type" value="Genomic_DNA"/>
</dbReference>
<proteinExistence type="predicted"/>